<feature type="domain" description="Tetracyclin repressor-like C-terminal" evidence="4">
    <location>
        <begin position="60"/>
        <end position="113"/>
    </location>
</feature>
<dbReference type="InterPro" id="IPR036271">
    <property type="entry name" value="Tet_transcr_reg_TetR-rel_C_sf"/>
</dbReference>
<evidence type="ECO:0000256" key="3">
    <source>
        <dbReference type="SAM" id="MobiDB-lite"/>
    </source>
</evidence>
<evidence type="ECO:0000313" key="5">
    <source>
        <dbReference type="EMBL" id="TMR25286.1"/>
    </source>
</evidence>
<evidence type="ECO:0000256" key="1">
    <source>
        <dbReference type="ARBA" id="ARBA00023015"/>
    </source>
</evidence>
<evidence type="ECO:0000259" key="4">
    <source>
        <dbReference type="Pfam" id="PF16859"/>
    </source>
</evidence>
<reference evidence="5 6" key="1">
    <citation type="submission" date="2019-05" db="EMBL/GenBank/DDBJ databases">
        <title>Draft genome sequence of Nonomuraea turkmeniaca DSM 43926.</title>
        <authorList>
            <person name="Saricaoglu S."/>
            <person name="Isik K."/>
        </authorList>
    </citation>
    <scope>NUCLEOTIDE SEQUENCE [LARGE SCALE GENOMIC DNA]</scope>
    <source>
        <strain evidence="5 6">DSM 43926</strain>
    </source>
</reference>
<keyword evidence="1" id="KW-0805">Transcription regulation</keyword>
<keyword evidence="6" id="KW-1185">Reference proteome</keyword>
<dbReference type="Proteomes" id="UP000309128">
    <property type="component" value="Unassembled WGS sequence"/>
</dbReference>
<keyword evidence="2" id="KW-0804">Transcription</keyword>
<feature type="compositionally biased region" description="Basic and acidic residues" evidence="3">
    <location>
        <begin position="39"/>
        <end position="48"/>
    </location>
</feature>
<feature type="region of interest" description="Disordered" evidence="3">
    <location>
        <begin position="1"/>
        <end position="48"/>
    </location>
</feature>
<dbReference type="Pfam" id="PF16859">
    <property type="entry name" value="TetR_C_11"/>
    <property type="match status" value="1"/>
</dbReference>
<accession>A0A5S4FX66</accession>
<sequence length="137" mass="14971">MEHRAAVLGRRRRRPARAGRRRGASGGPLAGGSRPPAAVRRDPARHDGLPGRVRAVIVHELAEFGDVIVGLLGELRRTPLLATAMEEHFIASRRAAVTSVFERARDRGELTRRLVDYVIMPLGIPAHPAREPDSGAR</sequence>
<dbReference type="SUPFAM" id="SSF48498">
    <property type="entry name" value="Tetracyclin repressor-like, C-terminal domain"/>
    <property type="match status" value="1"/>
</dbReference>
<evidence type="ECO:0000313" key="6">
    <source>
        <dbReference type="Proteomes" id="UP000309128"/>
    </source>
</evidence>
<dbReference type="InterPro" id="IPR011075">
    <property type="entry name" value="TetR_C"/>
</dbReference>
<name>A0A5S4FX66_9ACTN</name>
<proteinExistence type="predicted"/>
<protein>
    <recommendedName>
        <fullName evidence="4">Tetracyclin repressor-like C-terminal domain-containing protein</fullName>
    </recommendedName>
</protein>
<feature type="compositionally biased region" description="Basic residues" evidence="3">
    <location>
        <begin position="9"/>
        <end position="23"/>
    </location>
</feature>
<organism evidence="5 6">
    <name type="scientific">Nonomuraea turkmeniaca</name>
    <dbReference type="NCBI Taxonomy" id="103838"/>
    <lineage>
        <taxon>Bacteria</taxon>
        <taxon>Bacillati</taxon>
        <taxon>Actinomycetota</taxon>
        <taxon>Actinomycetes</taxon>
        <taxon>Streptosporangiales</taxon>
        <taxon>Streptosporangiaceae</taxon>
        <taxon>Nonomuraea</taxon>
    </lineage>
</organism>
<comment type="caution">
    <text evidence="5">The sequence shown here is derived from an EMBL/GenBank/DDBJ whole genome shotgun (WGS) entry which is preliminary data.</text>
</comment>
<evidence type="ECO:0000256" key="2">
    <source>
        <dbReference type="ARBA" id="ARBA00023163"/>
    </source>
</evidence>
<dbReference type="EMBL" id="VCKY01000003">
    <property type="protein sequence ID" value="TMR25286.1"/>
    <property type="molecule type" value="Genomic_DNA"/>
</dbReference>
<dbReference type="AlphaFoldDB" id="A0A5S4FX66"/>
<gene>
    <name evidence="5" type="ORF">ETD86_01445</name>
</gene>
<dbReference type="Gene3D" id="1.10.357.10">
    <property type="entry name" value="Tetracycline Repressor, domain 2"/>
    <property type="match status" value="1"/>
</dbReference>